<evidence type="ECO:0000256" key="1">
    <source>
        <dbReference type="ARBA" id="ARBA00022553"/>
    </source>
</evidence>
<evidence type="ECO:0000313" key="3">
    <source>
        <dbReference type="EMBL" id="GBH33931.1"/>
    </source>
</evidence>
<dbReference type="AlphaFoldDB" id="A0A2S2KQX0"/>
<dbReference type="GeneID" id="76208953"/>
<dbReference type="EMBL" id="BGKI01000004">
    <property type="protein sequence ID" value="GBH33931.1"/>
    <property type="molecule type" value="Genomic_DNA"/>
</dbReference>
<dbReference type="InterPro" id="IPR001789">
    <property type="entry name" value="Sig_transdc_resp-reg_receiver"/>
</dbReference>
<proteinExistence type="predicted"/>
<reference evidence="3 4" key="1">
    <citation type="submission" date="2018-05" db="EMBL/GenBank/DDBJ databases">
        <title>genome sequencing of Nitrosopumilus sp. NM25.</title>
        <authorList>
            <person name="Mori K."/>
            <person name="Nakagawa T."/>
        </authorList>
    </citation>
    <scope>NUCLEOTIDE SEQUENCE [LARGE SCALE GENOMIC DNA]</scope>
    <source>
        <strain evidence="3 4">NM25</strain>
    </source>
</reference>
<dbReference type="CDD" id="cd00156">
    <property type="entry name" value="REC"/>
    <property type="match status" value="1"/>
</dbReference>
<evidence type="ECO:0000313" key="4">
    <source>
        <dbReference type="Proteomes" id="UP000245829"/>
    </source>
</evidence>
<dbReference type="SUPFAM" id="SSF52172">
    <property type="entry name" value="CheY-like"/>
    <property type="match status" value="1"/>
</dbReference>
<name>A0A2S2KQX0_9ARCH</name>
<evidence type="ECO:0000259" key="2">
    <source>
        <dbReference type="PROSITE" id="PS50110"/>
    </source>
</evidence>
<dbReference type="GO" id="GO:0000160">
    <property type="term" value="P:phosphorelay signal transduction system"/>
    <property type="evidence" value="ECO:0007669"/>
    <property type="project" value="InterPro"/>
</dbReference>
<dbReference type="InterPro" id="IPR011006">
    <property type="entry name" value="CheY-like_superfamily"/>
</dbReference>
<gene>
    <name evidence="3" type="ORF">NZNM25_07220</name>
</gene>
<feature type="domain" description="Response regulatory" evidence="2">
    <location>
        <begin position="4"/>
        <end position="122"/>
    </location>
</feature>
<dbReference type="Gene3D" id="3.40.50.2300">
    <property type="match status" value="1"/>
</dbReference>
<sequence length="122" mass="13726">MAKKILVAEDNKFTATQYAKILESENHQVEIVKDGEECIQKYAKSINADSKKSTFDVLILDHSMPQRNGAEVAGDILSLNPEQKIILASAYALSTERNFSKLKDKVLFLQKPFQLSKILELV</sequence>
<dbReference type="Proteomes" id="UP000245829">
    <property type="component" value="Unassembled WGS sequence"/>
</dbReference>
<dbReference type="InterPro" id="IPR050595">
    <property type="entry name" value="Bact_response_regulator"/>
</dbReference>
<dbReference type="PANTHER" id="PTHR44591:SF3">
    <property type="entry name" value="RESPONSE REGULATORY DOMAIN-CONTAINING PROTEIN"/>
    <property type="match status" value="1"/>
</dbReference>
<dbReference type="Pfam" id="PF00072">
    <property type="entry name" value="Response_reg"/>
    <property type="match status" value="1"/>
</dbReference>
<dbReference type="PROSITE" id="PS50110">
    <property type="entry name" value="RESPONSE_REGULATORY"/>
    <property type="match status" value="1"/>
</dbReference>
<accession>A0A2S2KQX0</accession>
<organism evidence="3 4">
    <name type="scientific">Nitrosopumilus zosterae</name>
    <dbReference type="NCBI Taxonomy" id="718286"/>
    <lineage>
        <taxon>Archaea</taxon>
        <taxon>Nitrososphaerota</taxon>
        <taxon>Nitrososphaeria</taxon>
        <taxon>Nitrosopumilales</taxon>
        <taxon>Nitrosopumilaceae</taxon>
        <taxon>Nitrosopumilus</taxon>
    </lineage>
</organism>
<dbReference type="OrthoDB" id="9652at2157"/>
<comment type="caution">
    <text evidence="3">The sequence shown here is derived from an EMBL/GenBank/DDBJ whole genome shotgun (WGS) entry which is preliminary data.</text>
</comment>
<dbReference type="PANTHER" id="PTHR44591">
    <property type="entry name" value="STRESS RESPONSE REGULATOR PROTEIN 1"/>
    <property type="match status" value="1"/>
</dbReference>
<protein>
    <recommendedName>
        <fullName evidence="2">Response regulatory domain-containing protein</fullName>
    </recommendedName>
</protein>
<keyword evidence="4" id="KW-1185">Reference proteome</keyword>
<dbReference type="RefSeq" id="WP_109876587.1">
    <property type="nucleotide sequence ID" value="NZ_AP026695.1"/>
</dbReference>
<dbReference type="SMART" id="SM00448">
    <property type="entry name" value="REC"/>
    <property type="match status" value="1"/>
</dbReference>
<keyword evidence="1" id="KW-0597">Phosphoprotein</keyword>